<keyword evidence="1" id="KW-0812">Transmembrane</keyword>
<keyword evidence="1" id="KW-1133">Transmembrane helix</keyword>
<reference evidence="2" key="1">
    <citation type="journal article" date="2006" name="Mar. Ecol. Prog. Ser.">
        <title>Gene diversity and organization in rbcL-containing genome fragments from uncultivated Synechococcus in the Gulf of Mexico.</title>
        <authorList>
            <person name="John D.E."/>
            <person name="Wawrik B."/>
            <person name="Tabita F.R."/>
            <person name="Paul J.H."/>
        </authorList>
    </citation>
    <scope>NUCLEOTIDE SEQUENCE</scope>
</reference>
<dbReference type="EMBL" id="DQ325540">
    <property type="protein sequence ID" value="ABD96339.1"/>
    <property type="molecule type" value="Genomic_DNA"/>
</dbReference>
<evidence type="ECO:0000313" key="2">
    <source>
        <dbReference type="EMBL" id="ABD96339.1"/>
    </source>
</evidence>
<name>Q0QKJ0_9SYNE</name>
<protein>
    <submittedName>
        <fullName evidence="2">Uncharacterized protein</fullName>
    </submittedName>
</protein>
<dbReference type="AlphaFoldDB" id="Q0QKJ0"/>
<keyword evidence="1" id="KW-0472">Membrane</keyword>
<proteinExistence type="predicted"/>
<evidence type="ECO:0000256" key="1">
    <source>
        <dbReference type="SAM" id="Phobius"/>
    </source>
</evidence>
<organism evidence="2">
    <name type="scientific">uncultured marine type-A Synechococcus GOM 3O12</name>
    <dbReference type="NCBI Taxonomy" id="364151"/>
    <lineage>
        <taxon>Bacteria</taxon>
        <taxon>Bacillati</taxon>
        <taxon>Cyanobacteriota</taxon>
        <taxon>Cyanophyceae</taxon>
        <taxon>Synechococcales</taxon>
        <taxon>Synechococcaceae</taxon>
        <taxon>Synechococcus</taxon>
        <taxon>environmental samples</taxon>
    </lineage>
</organism>
<feature type="transmembrane region" description="Helical" evidence="1">
    <location>
        <begin position="34"/>
        <end position="53"/>
    </location>
</feature>
<sequence>MNHVTLRRLMRSAVLAVLLTWAFASVVGASVDQSLLLLFGGLLIGVHALLGYCRYHRRLSAVFHTQELSDQDYECIKQARHQDDASSR</sequence>
<accession>Q0QKJ0</accession>